<dbReference type="InterPro" id="IPR012910">
    <property type="entry name" value="Plug_dom"/>
</dbReference>
<protein>
    <submittedName>
        <fullName evidence="7">TonB-linked outer membrane protein, SusC/RagA family</fullName>
    </submittedName>
</protein>
<evidence type="ECO:0000259" key="5">
    <source>
        <dbReference type="Pfam" id="PF07715"/>
    </source>
</evidence>
<dbReference type="InterPro" id="IPR008969">
    <property type="entry name" value="CarboxyPept-like_regulatory"/>
</dbReference>
<evidence type="ECO:0000313" key="7">
    <source>
        <dbReference type="EMBL" id="SHL21817.1"/>
    </source>
</evidence>
<evidence type="ECO:0000313" key="8">
    <source>
        <dbReference type="Proteomes" id="UP000184031"/>
    </source>
</evidence>
<evidence type="ECO:0000256" key="1">
    <source>
        <dbReference type="ARBA" id="ARBA00004442"/>
    </source>
</evidence>
<keyword evidence="9" id="KW-1185">Reference proteome</keyword>
<dbReference type="Proteomes" id="UP000198940">
    <property type="component" value="Unassembled WGS sequence"/>
</dbReference>
<evidence type="ECO:0000256" key="3">
    <source>
        <dbReference type="ARBA" id="ARBA00023237"/>
    </source>
</evidence>
<dbReference type="RefSeq" id="WP_072881221.1">
    <property type="nucleotide sequence ID" value="NZ_FOKU01000006.1"/>
</dbReference>
<comment type="subcellular location">
    <subcellularLocation>
        <location evidence="1">Cell outer membrane</location>
    </subcellularLocation>
</comment>
<evidence type="ECO:0000313" key="9">
    <source>
        <dbReference type="Proteomes" id="UP000198940"/>
    </source>
</evidence>
<comment type="caution">
    <text evidence="7">The sequence shown here is derived from an EMBL/GenBank/DDBJ whole genome shotgun (WGS) entry which is preliminary data.</text>
</comment>
<gene>
    <name evidence="6" type="ORF">SAMN04487891_106165</name>
    <name evidence="7" type="ORF">SAMN05216293_2953</name>
</gene>
<dbReference type="STRING" id="1055723.SAMN05216293_2953"/>
<keyword evidence="4" id="KW-0732">Signal</keyword>
<dbReference type="OrthoDB" id="9768177at2"/>
<dbReference type="Gene3D" id="2.60.40.1120">
    <property type="entry name" value="Carboxypeptidase-like, regulatory domain"/>
    <property type="match status" value="1"/>
</dbReference>
<dbReference type="Pfam" id="PF13715">
    <property type="entry name" value="CarbopepD_reg_2"/>
    <property type="match status" value="1"/>
</dbReference>
<dbReference type="InterPro" id="IPR023996">
    <property type="entry name" value="TonB-dep_OMP_SusC/RagA"/>
</dbReference>
<name>A0A1M6YUC6_9FLAO</name>
<dbReference type="NCBIfam" id="TIGR04056">
    <property type="entry name" value="OMP_RagA_SusC"/>
    <property type="match status" value="1"/>
</dbReference>
<dbReference type="AlphaFoldDB" id="A0A1M6YUC6"/>
<dbReference type="Proteomes" id="UP000184031">
    <property type="component" value="Unassembled WGS sequence"/>
</dbReference>
<dbReference type="Pfam" id="PF07715">
    <property type="entry name" value="Plug"/>
    <property type="match status" value="1"/>
</dbReference>
<dbReference type="EMBL" id="FOKU01000006">
    <property type="protein sequence ID" value="SFC14121.1"/>
    <property type="molecule type" value="Genomic_DNA"/>
</dbReference>
<evidence type="ECO:0000313" key="6">
    <source>
        <dbReference type="EMBL" id="SFC14121.1"/>
    </source>
</evidence>
<dbReference type="Gene3D" id="2.170.130.10">
    <property type="entry name" value="TonB-dependent receptor, plug domain"/>
    <property type="match status" value="1"/>
</dbReference>
<evidence type="ECO:0000256" key="4">
    <source>
        <dbReference type="SAM" id="SignalP"/>
    </source>
</evidence>
<evidence type="ECO:0000256" key="2">
    <source>
        <dbReference type="ARBA" id="ARBA00023136"/>
    </source>
</evidence>
<dbReference type="InterPro" id="IPR036942">
    <property type="entry name" value="Beta-barrel_TonB_sf"/>
</dbReference>
<feature type="signal peptide" evidence="4">
    <location>
        <begin position="1"/>
        <end position="22"/>
    </location>
</feature>
<reference evidence="7 8" key="1">
    <citation type="submission" date="2016-11" db="EMBL/GenBank/DDBJ databases">
        <authorList>
            <person name="Varghese N."/>
            <person name="Submissions S."/>
        </authorList>
    </citation>
    <scope>NUCLEOTIDE SEQUENCE [LARGE SCALE GENOMIC DNA]</scope>
    <source>
        <strain evidence="7 8">CGMCC 1.12174</strain>
        <strain evidence="6 9">DSM 26351</strain>
    </source>
</reference>
<dbReference type="GO" id="GO:0009279">
    <property type="term" value="C:cell outer membrane"/>
    <property type="evidence" value="ECO:0007669"/>
    <property type="project" value="UniProtKB-SubCell"/>
</dbReference>
<dbReference type="Gene3D" id="2.40.170.20">
    <property type="entry name" value="TonB-dependent receptor, beta-barrel domain"/>
    <property type="match status" value="1"/>
</dbReference>
<accession>A0A1M6YUC6</accession>
<keyword evidence="2" id="KW-0472">Membrane</keyword>
<proteinExistence type="predicted"/>
<organism evidence="7 8">
    <name type="scientific">Flagellimonas taeanensis</name>
    <dbReference type="NCBI Taxonomy" id="1005926"/>
    <lineage>
        <taxon>Bacteria</taxon>
        <taxon>Pseudomonadati</taxon>
        <taxon>Bacteroidota</taxon>
        <taxon>Flavobacteriia</taxon>
        <taxon>Flavobacteriales</taxon>
        <taxon>Flavobacteriaceae</taxon>
        <taxon>Flagellimonas</taxon>
    </lineage>
</organism>
<accession>A0A3A1NX51</accession>
<dbReference type="SUPFAM" id="SSF56935">
    <property type="entry name" value="Porins"/>
    <property type="match status" value="1"/>
</dbReference>
<dbReference type="SUPFAM" id="SSF49464">
    <property type="entry name" value="Carboxypeptidase regulatory domain-like"/>
    <property type="match status" value="1"/>
</dbReference>
<feature type="domain" description="TonB-dependent receptor plug" evidence="5">
    <location>
        <begin position="118"/>
        <end position="216"/>
    </location>
</feature>
<dbReference type="InterPro" id="IPR037066">
    <property type="entry name" value="Plug_dom_sf"/>
</dbReference>
<keyword evidence="3" id="KW-0998">Cell outer membrane</keyword>
<sequence length="1062" mass="117175">MRTKLNGLLTLLLAFVVHISFAQDKTITGTVTDANGLPLPGVNIVVEGTTTGTQTDFDGNYVISASQGQTLLFSYIGLKTASRTVGSSNVVNVQMEEDAQSLDEVVVTAALGLTRQQKSLGFAAQKVDGENLIKARDTDVNNALAGKVSGVQFLGAPSSDFRESSIRLRGNTNVLYIVDNIKIGSSTDLNPDDIADMTVLKGLTATALYGPEGRNGAIVITTKRAKEGKATITINQNTSLENVYLLPEYQNEYGGGYSQEFNVFEYNPAQHPASWQAFDGQPMVEYYADESWGPRMDGTPVRHWDSWIEGDPEFGKLRPFSPNPNNIKNFYNTGMTNRTNLTFMKGGEDYGVRTSVTRTEKEGIVPNTRRTQYDFSTNADITLSEKFKMYTNLSFQTRKTKNFAALGYGSIGSNFNQWWQRQIDMDRIRDYNRNGQIVSWNINGPTNPRPLYWDSPYFLLHESVNNEVKNMFNGRVGGTYTFSDNLNLSIEARKTYNAYDYEARTGWGGLTQEGYAENENTETRDELFGIMNYQNSFGDFDISAKLGSEFSFYTFKELLASTNGGMTVENYYSLDTSVDRPNVDSNRTKSQNRAVFAAASLGYGGFLYLDGTARWDWSSTANPEDNKVETYGISGSFVFSEFIPQNDIITFGKLRAGYAEAPIFPNAHRLNAIYSNQNPYGSNGAMTVPNQLRNPELTGGVRSEIELGGELKFFKNRIGLDITYFEKTDTDLPVALTLDSSTGYTSVSTNSGEQFYKGLEFGLTATPIRTENFEWEISANLATLSRWVNKLAEGVLVNTLDGTSQGWGGLLLQEREGEEWGVLYGRKAQRDDAGNLLLSSTGAIQYDTNQFLGNVLPDFTGGFTSNMTYKNFDLFLGFDFQKGGQYFSVTDMFINYSGLGIESVGDNALGNPKRDPLTGTGIVNDIAVPAATAGADSGGILVEGVDATTGAPASYYVDPVQYYGRLFGLSEFFLHDATYLKLRTVRLGYNIPKKLLDQTPFTAANIALYANNLWLIDSDLNFVDPSELENIGWSTGASNYKFIEGGQLPPARTLGLNVSLTF</sequence>
<dbReference type="EMBL" id="FRAT01000008">
    <property type="protein sequence ID" value="SHL21817.1"/>
    <property type="molecule type" value="Genomic_DNA"/>
</dbReference>
<feature type="chain" id="PRO_5044562724" evidence="4">
    <location>
        <begin position="23"/>
        <end position="1062"/>
    </location>
</feature>